<keyword evidence="6 10" id="KW-1133">Transmembrane helix</keyword>
<dbReference type="Pfam" id="PF01569">
    <property type="entry name" value="PAP2"/>
    <property type="match status" value="1"/>
</dbReference>
<name>A0A0B9GKZ2_9GAMM</name>
<evidence type="ECO:0000259" key="11">
    <source>
        <dbReference type="SMART" id="SM00014"/>
    </source>
</evidence>
<evidence type="ECO:0000256" key="7">
    <source>
        <dbReference type="ARBA" id="ARBA00023136"/>
    </source>
</evidence>
<dbReference type="InterPro" id="IPR000326">
    <property type="entry name" value="PAP2/HPO"/>
</dbReference>
<comment type="catalytic activity">
    <reaction evidence="9">
        <text>di-trans,octa-cis-undecaprenyl diphosphate + H2O = di-trans,octa-cis-undecaprenyl phosphate + phosphate + H(+)</text>
        <dbReference type="Rhea" id="RHEA:28094"/>
        <dbReference type="ChEBI" id="CHEBI:15377"/>
        <dbReference type="ChEBI" id="CHEBI:15378"/>
        <dbReference type="ChEBI" id="CHEBI:43474"/>
        <dbReference type="ChEBI" id="CHEBI:58405"/>
        <dbReference type="ChEBI" id="CHEBI:60392"/>
        <dbReference type="EC" id="3.6.1.27"/>
    </reaction>
</comment>
<feature type="domain" description="Phosphatidic acid phosphatase type 2/haloperoxidase" evidence="11">
    <location>
        <begin position="61"/>
        <end position="166"/>
    </location>
</feature>
<evidence type="ECO:0000256" key="1">
    <source>
        <dbReference type="ARBA" id="ARBA00004651"/>
    </source>
</evidence>
<keyword evidence="7 10" id="KW-0472">Membrane</keyword>
<evidence type="ECO:0000256" key="2">
    <source>
        <dbReference type="ARBA" id="ARBA00012374"/>
    </source>
</evidence>
<protein>
    <recommendedName>
        <fullName evidence="2">undecaprenyl-diphosphate phosphatase</fullName>
        <ecNumber evidence="2">3.6.1.27</ecNumber>
    </recommendedName>
    <alternativeName>
        <fullName evidence="8">Undecaprenyl pyrophosphate phosphatase</fullName>
    </alternativeName>
</protein>
<dbReference type="SMART" id="SM00014">
    <property type="entry name" value="acidPPc"/>
    <property type="match status" value="1"/>
</dbReference>
<dbReference type="Gene3D" id="1.20.144.10">
    <property type="entry name" value="Phosphatidic acid phosphatase type 2/haloperoxidase"/>
    <property type="match status" value="1"/>
</dbReference>
<evidence type="ECO:0000256" key="9">
    <source>
        <dbReference type="ARBA" id="ARBA00047594"/>
    </source>
</evidence>
<organism evidence="12 13">
    <name type="scientific">Photobacterium gaetbulicola</name>
    <dbReference type="NCBI Taxonomy" id="1295392"/>
    <lineage>
        <taxon>Bacteria</taxon>
        <taxon>Pseudomonadati</taxon>
        <taxon>Pseudomonadota</taxon>
        <taxon>Gammaproteobacteria</taxon>
        <taxon>Vibrionales</taxon>
        <taxon>Vibrionaceae</taxon>
        <taxon>Photobacterium</taxon>
    </lineage>
</organism>
<dbReference type="Proteomes" id="UP000031278">
    <property type="component" value="Unassembled WGS sequence"/>
</dbReference>
<feature type="transmembrane region" description="Helical" evidence="10">
    <location>
        <begin position="145"/>
        <end position="165"/>
    </location>
</feature>
<evidence type="ECO:0000256" key="5">
    <source>
        <dbReference type="ARBA" id="ARBA00022801"/>
    </source>
</evidence>
<keyword evidence="4 10" id="KW-0812">Transmembrane</keyword>
<dbReference type="PANTHER" id="PTHR14969">
    <property type="entry name" value="SPHINGOSINE-1-PHOSPHATE PHOSPHOHYDROLASE"/>
    <property type="match status" value="1"/>
</dbReference>
<evidence type="ECO:0000256" key="4">
    <source>
        <dbReference type="ARBA" id="ARBA00022692"/>
    </source>
</evidence>
<dbReference type="EMBL" id="JWLZ01000002">
    <property type="protein sequence ID" value="KHT65520.1"/>
    <property type="molecule type" value="Genomic_DNA"/>
</dbReference>
<comment type="caution">
    <text evidence="12">The sequence shown here is derived from an EMBL/GenBank/DDBJ whole genome shotgun (WGS) entry which is preliminary data.</text>
</comment>
<dbReference type="InterPro" id="IPR036938">
    <property type="entry name" value="PAP2/HPO_sf"/>
</dbReference>
<reference evidence="12 13" key="1">
    <citation type="submission" date="2014-12" db="EMBL/GenBank/DDBJ databases">
        <title>Genome sequencing of Photobacterium gaetbulicola AD005a.</title>
        <authorList>
            <person name="Adrian T.G.S."/>
            <person name="Chan K.G."/>
        </authorList>
    </citation>
    <scope>NUCLEOTIDE SEQUENCE [LARGE SCALE GENOMIC DNA]</scope>
    <source>
        <strain evidence="12 13">AD005a</strain>
    </source>
</reference>
<evidence type="ECO:0000256" key="10">
    <source>
        <dbReference type="SAM" id="Phobius"/>
    </source>
</evidence>
<dbReference type="EC" id="3.6.1.27" evidence="2"/>
<evidence type="ECO:0000256" key="3">
    <source>
        <dbReference type="ARBA" id="ARBA00022475"/>
    </source>
</evidence>
<dbReference type="PANTHER" id="PTHR14969:SF62">
    <property type="entry name" value="DECAPRENYLPHOSPHORYL-5-PHOSPHORIBOSE PHOSPHATASE RV3807C-RELATED"/>
    <property type="match status" value="1"/>
</dbReference>
<accession>A0A0B9GKZ2</accession>
<comment type="subcellular location">
    <subcellularLocation>
        <location evidence="1">Cell membrane</location>
        <topology evidence="1">Multi-pass membrane protein</topology>
    </subcellularLocation>
</comment>
<dbReference type="GO" id="GO:0005886">
    <property type="term" value="C:plasma membrane"/>
    <property type="evidence" value="ECO:0007669"/>
    <property type="project" value="UniProtKB-SubCell"/>
</dbReference>
<sequence length="167" mass="18642">MTLLTPLQRMDYAFSALCLCHRFNIQVARFSRAVSHTGDGHLYVIFALMIWVADAQQGVDVVKTGLQAFALELPVYLLLKHSLKRRRPEALPSFVTPSDKYSLPSGHTTAAFVMASLITAFYPDTSWFIWPWAVAIGFSRVLLGVHYITDVIAGALLGIFCFQLVSF</sequence>
<dbReference type="AlphaFoldDB" id="A0A0B9GKZ2"/>
<dbReference type="SUPFAM" id="SSF48317">
    <property type="entry name" value="Acid phosphatase/Vanadium-dependent haloperoxidase"/>
    <property type="match status" value="1"/>
</dbReference>
<evidence type="ECO:0000313" key="12">
    <source>
        <dbReference type="EMBL" id="KHT65520.1"/>
    </source>
</evidence>
<dbReference type="RefSeq" id="WP_039456324.1">
    <property type="nucleotide sequence ID" value="NZ_JWLZ01000002.1"/>
</dbReference>
<evidence type="ECO:0000256" key="8">
    <source>
        <dbReference type="ARBA" id="ARBA00032707"/>
    </source>
</evidence>
<proteinExistence type="predicted"/>
<keyword evidence="3" id="KW-1003">Cell membrane</keyword>
<evidence type="ECO:0000313" key="13">
    <source>
        <dbReference type="Proteomes" id="UP000031278"/>
    </source>
</evidence>
<gene>
    <name evidence="12" type="ORF">RJ45_00635</name>
</gene>
<dbReference type="GO" id="GO:0050380">
    <property type="term" value="F:undecaprenyl-diphosphatase activity"/>
    <property type="evidence" value="ECO:0007669"/>
    <property type="project" value="UniProtKB-EC"/>
</dbReference>
<evidence type="ECO:0000256" key="6">
    <source>
        <dbReference type="ARBA" id="ARBA00022989"/>
    </source>
</evidence>
<keyword evidence="5" id="KW-0378">Hydrolase</keyword>
<feature type="transmembrane region" description="Helical" evidence="10">
    <location>
        <begin position="110"/>
        <end position="133"/>
    </location>
</feature>